<dbReference type="AlphaFoldDB" id="A0AAN6SPR1"/>
<feature type="compositionally biased region" description="Acidic residues" evidence="2">
    <location>
        <begin position="748"/>
        <end position="760"/>
    </location>
</feature>
<feature type="compositionally biased region" description="Acidic residues" evidence="2">
    <location>
        <begin position="781"/>
        <end position="791"/>
    </location>
</feature>
<sequence>MPSIFGKSGSTAGRAKTRHKSIRGTISAPIPIPASPVDDEFPIRNPGSIKASTAADDEFPMRLPGTGTATPLPTTDGPGSSPEEPLEQPEAYAPKDQHDQQPPELESSPDSATEREHDQGKPQIFAPTGGPASIGAGSGSSRTDLARDSRPEPPSTPPPAPPSGPSTPAVRPASRPASRSPPHGPSPRKTSPLSVSPARASPPARRATNPVLSTIRYSLISDAPSKQTTQSKDSPQRKKSTLRSALGRLFGRGKKKNAAGNQDAGGGSGRESRPLGSDPSALSRPNQRSPKRSASLPISEFDRPLRSHSIGPDDIMAIESARNSLQADPAGPGSSTGIRRRAATTGGHTLLRPHLFNREWGAGLSPRPASAQGRASRADGRADPSDPSEIGRAITSDSGGGLRRRSRSLSGLQDLAGVQRGGRRRSDEIRYWRESYNPGFMSPMSSNAQDDVDDTGMVDISAPESPAAERPPKTPPQPFNFGLLSKEMIGMKITHAADMDMRLGSLESRTLQLERVVDKLCHTVPGVRGPKDVAQPSSSRRSLETDAHSQASFGDYPTYPPSLRAPSSSAPKAKTPTTTTATPLPSNRPTSGSTVRGAASLPTLSRGAASTAPQDAETATIARLRTDLDAERAARLALEAQVKKLSERVNTLSTTMFAMVRGPSESRSQERLATAAAAAGGGSSPLLPLPLPPKSTLRVPGPPPLLPREQLSVFETDDDDEDDGEGAAVEAQSAKKQGLSAPPTKTDLEEEGGDITEDDFQTPREERTPMVGYGAFGEELRPDDDDDDDDGGGVGEGGSGNDDGDDHKRKKAARTLSLSQLTLGKGRPTRI</sequence>
<feature type="compositionally biased region" description="Gly residues" evidence="2">
    <location>
        <begin position="792"/>
        <end position="801"/>
    </location>
</feature>
<feature type="region of interest" description="Disordered" evidence="2">
    <location>
        <begin position="676"/>
        <end position="831"/>
    </location>
</feature>
<comment type="caution">
    <text evidence="3">The sequence shown here is derived from an EMBL/GenBank/DDBJ whole genome shotgun (WGS) entry which is preliminary data.</text>
</comment>
<feature type="compositionally biased region" description="Low complexity" evidence="2">
    <location>
        <begin position="561"/>
        <end position="585"/>
    </location>
</feature>
<evidence type="ECO:0000256" key="2">
    <source>
        <dbReference type="SAM" id="MobiDB-lite"/>
    </source>
</evidence>
<gene>
    <name evidence="3" type="ORF">C8A01DRAFT_18217</name>
</gene>
<evidence type="ECO:0000313" key="4">
    <source>
        <dbReference type="Proteomes" id="UP001303115"/>
    </source>
</evidence>
<reference evidence="4" key="1">
    <citation type="journal article" date="2023" name="Mol. Phylogenet. Evol.">
        <title>Genome-scale phylogeny and comparative genomics of the fungal order Sordariales.</title>
        <authorList>
            <person name="Hensen N."/>
            <person name="Bonometti L."/>
            <person name="Westerberg I."/>
            <person name="Brannstrom I.O."/>
            <person name="Guillou S."/>
            <person name="Cros-Aarteil S."/>
            <person name="Calhoun S."/>
            <person name="Haridas S."/>
            <person name="Kuo A."/>
            <person name="Mondo S."/>
            <person name="Pangilinan J."/>
            <person name="Riley R."/>
            <person name="LaButti K."/>
            <person name="Andreopoulos B."/>
            <person name="Lipzen A."/>
            <person name="Chen C."/>
            <person name="Yan M."/>
            <person name="Daum C."/>
            <person name="Ng V."/>
            <person name="Clum A."/>
            <person name="Steindorff A."/>
            <person name="Ohm R.A."/>
            <person name="Martin F."/>
            <person name="Silar P."/>
            <person name="Natvig D.O."/>
            <person name="Lalanne C."/>
            <person name="Gautier V."/>
            <person name="Ament-Velasquez S.L."/>
            <person name="Kruys A."/>
            <person name="Hutchinson M.I."/>
            <person name="Powell A.J."/>
            <person name="Barry K."/>
            <person name="Miller A.N."/>
            <person name="Grigoriev I.V."/>
            <person name="Debuchy R."/>
            <person name="Gladieux P."/>
            <person name="Hiltunen Thoren M."/>
            <person name="Johannesson H."/>
        </authorList>
    </citation>
    <scope>NUCLEOTIDE SEQUENCE [LARGE SCALE GENOMIC DNA]</scope>
    <source>
        <strain evidence="4">CBS 284.82</strain>
    </source>
</reference>
<feature type="compositionally biased region" description="Low complexity" evidence="2">
    <location>
        <begin position="166"/>
        <end position="207"/>
    </location>
</feature>
<feature type="compositionally biased region" description="Polar residues" evidence="2">
    <location>
        <begin position="224"/>
        <end position="233"/>
    </location>
</feature>
<proteinExistence type="predicted"/>
<evidence type="ECO:0000256" key="1">
    <source>
        <dbReference type="SAM" id="Coils"/>
    </source>
</evidence>
<evidence type="ECO:0000313" key="3">
    <source>
        <dbReference type="EMBL" id="KAK4035083.1"/>
    </source>
</evidence>
<accession>A0AAN6SPR1</accession>
<feature type="coiled-coil region" evidence="1">
    <location>
        <begin position="621"/>
        <end position="655"/>
    </location>
</feature>
<feature type="compositionally biased region" description="Acidic residues" evidence="2">
    <location>
        <begin position="715"/>
        <end position="725"/>
    </location>
</feature>
<feature type="compositionally biased region" description="Pro residues" evidence="2">
    <location>
        <begin position="152"/>
        <end position="165"/>
    </location>
</feature>
<feature type="compositionally biased region" description="Low complexity" evidence="2">
    <location>
        <begin position="129"/>
        <end position="141"/>
    </location>
</feature>
<protein>
    <submittedName>
        <fullName evidence="3">Uncharacterized protein</fullName>
    </submittedName>
</protein>
<keyword evidence="1" id="KW-0175">Coiled coil</keyword>
<dbReference type="Proteomes" id="UP001303115">
    <property type="component" value="Unassembled WGS sequence"/>
</dbReference>
<feature type="region of interest" description="Disordered" evidence="2">
    <location>
        <begin position="1"/>
        <end position="424"/>
    </location>
</feature>
<organism evidence="3 4">
    <name type="scientific">Parachaetomium inaequale</name>
    <dbReference type="NCBI Taxonomy" id="2588326"/>
    <lineage>
        <taxon>Eukaryota</taxon>
        <taxon>Fungi</taxon>
        <taxon>Dikarya</taxon>
        <taxon>Ascomycota</taxon>
        <taxon>Pezizomycotina</taxon>
        <taxon>Sordariomycetes</taxon>
        <taxon>Sordariomycetidae</taxon>
        <taxon>Sordariales</taxon>
        <taxon>Chaetomiaceae</taxon>
        <taxon>Parachaetomium</taxon>
    </lineage>
</organism>
<name>A0AAN6SPR1_9PEZI</name>
<keyword evidence="4" id="KW-1185">Reference proteome</keyword>
<feature type="region of interest" description="Disordered" evidence="2">
    <location>
        <begin position="524"/>
        <end position="598"/>
    </location>
</feature>
<feature type="region of interest" description="Disordered" evidence="2">
    <location>
        <begin position="440"/>
        <end position="478"/>
    </location>
</feature>
<dbReference type="EMBL" id="MU854456">
    <property type="protein sequence ID" value="KAK4035083.1"/>
    <property type="molecule type" value="Genomic_DNA"/>
</dbReference>
<feature type="compositionally biased region" description="Low complexity" evidence="2">
    <location>
        <begin position="64"/>
        <end position="79"/>
    </location>
</feature>